<dbReference type="Pfam" id="PF17857">
    <property type="entry name" value="AAA_lid_1"/>
    <property type="match status" value="1"/>
</dbReference>
<dbReference type="InterPro" id="IPR013602">
    <property type="entry name" value="Dynein_heavy_linker"/>
</dbReference>
<feature type="domain" description="AAA+ ATPase" evidence="15">
    <location>
        <begin position="2614"/>
        <end position="2762"/>
    </location>
</feature>
<evidence type="ECO:0000256" key="11">
    <source>
        <dbReference type="ARBA" id="ARBA00023175"/>
    </source>
</evidence>
<dbReference type="PANTHER" id="PTHR46532:SF11">
    <property type="entry name" value="DYNEIN AXONEMAL HEAVY CHAIN 12"/>
    <property type="match status" value="1"/>
</dbReference>
<dbReference type="Gene3D" id="1.20.920.20">
    <property type="match status" value="1"/>
</dbReference>
<dbReference type="Pfam" id="PF17852">
    <property type="entry name" value="Dynein_AAA_lid"/>
    <property type="match status" value="1"/>
</dbReference>
<dbReference type="InterPro" id="IPR004273">
    <property type="entry name" value="Dynein_heavy_D6_P-loop"/>
</dbReference>
<evidence type="ECO:0000256" key="4">
    <source>
        <dbReference type="ARBA" id="ARBA00022701"/>
    </source>
</evidence>
<dbReference type="Gene3D" id="1.10.8.710">
    <property type="match status" value="1"/>
</dbReference>
<evidence type="ECO:0000256" key="12">
    <source>
        <dbReference type="ARBA" id="ARBA00023212"/>
    </source>
</evidence>
<dbReference type="InterPro" id="IPR035699">
    <property type="entry name" value="AAA_6"/>
</dbReference>
<keyword evidence="13" id="KW-0966">Cell projection</keyword>
<dbReference type="Gene3D" id="3.40.50.300">
    <property type="entry name" value="P-loop containing nucleotide triphosphate hydrolases"/>
    <property type="match status" value="6"/>
</dbReference>
<feature type="coiled-coil region" evidence="14">
    <location>
        <begin position="3694"/>
        <end position="3721"/>
    </location>
</feature>
<protein>
    <submittedName>
        <fullName evidence="17">Dynein heavy chain 8, axonemal-like</fullName>
    </submittedName>
</protein>
<proteinExistence type="inferred from homology"/>
<dbReference type="Pfam" id="PF25007">
    <property type="entry name" value="DYH2-5-8_CC"/>
    <property type="match status" value="1"/>
</dbReference>
<evidence type="ECO:0000256" key="5">
    <source>
        <dbReference type="ARBA" id="ARBA00022737"/>
    </source>
</evidence>
<evidence type="ECO:0000256" key="8">
    <source>
        <dbReference type="ARBA" id="ARBA00023017"/>
    </source>
</evidence>
<keyword evidence="10" id="KW-0969">Cilium</keyword>
<feature type="domain" description="AAA+ ATPase" evidence="15">
    <location>
        <begin position="2005"/>
        <end position="2149"/>
    </location>
</feature>
<dbReference type="Gene3D" id="1.20.58.1120">
    <property type="match status" value="1"/>
</dbReference>
<dbReference type="InterPro" id="IPR013594">
    <property type="entry name" value="Dynein_heavy_tail"/>
</dbReference>
<feature type="coiled-coil region" evidence="14">
    <location>
        <begin position="3388"/>
        <end position="3443"/>
    </location>
</feature>
<dbReference type="InterPro" id="IPR043157">
    <property type="entry name" value="Dynein_AAA1S"/>
</dbReference>
<dbReference type="SMART" id="SM00382">
    <property type="entry name" value="AAA"/>
    <property type="match status" value="2"/>
</dbReference>
<dbReference type="InterPro" id="IPR043160">
    <property type="entry name" value="Dynein_C_barrel"/>
</dbReference>
<dbReference type="RefSeq" id="XP_022239106.1">
    <property type="nucleotide sequence ID" value="XM_022383398.1"/>
</dbReference>
<keyword evidence="9 14" id="KW-0175">Coiled coil</keyword>
<dbReference type="Gene3D" id="1.10.8.720">
    <property type="entry name" value="Region D6 of dynein motor"/>
    <property type="match status" value="1"/>
</dbReference>
<dbReference type="InterPro" id="IPR041228">
    <property type="entry name" value="Dynein_C"/>
</dbReference>
<name>A0ABM1S651_LIMPO</name>
<dbReference type="Gene3D" id="1.10.287.2620">
    <property type="match status" value="1"/>
</dbReference>
<evidence type="ECO:0000256" key="2">
    <source>
        <dbReference type="ARBA" id="ARBA00008887"/>
    </source>
</evidence>
<evidence type="ECO:0000256" key="10">
    <source>
        <dbReference type="ARBA" id="ARBA00023069"/>
    </source>
</evidence>
<dbReference type="PANTHER" id="PTHR46532">
    <property type="entry name" value="MALE FERTILITY FACTOR KL5"/>
    <property type="match status" value="1"/>
</dbReference>
<gene>
    <name evidence="17" type="primary">LOC106457450</name>
</gene>
<evidence type="ECO:0000256" key="7">
    <source>
        <dbReference type="ARBA" id="ARBA00022840"/>
    </source>
</evidence>
<dbReference type="Gene3D" id="6.10.140.1060">
    <property type="match status" value="1"/>
</dbReference>
<evidence type="ECO:0000256" key="1">
    <source>
        <dbReference type="ARBA" id="ARBA00004430"/>
    </source>
</evidence>
<evidence type="ECO:0000256" key="13">
    <source>
        <dbReference type="ARBA" id="ARBA00023273"/>
    </source>
</evidence>
<dbReference type="GeneID" id="106457450"/>
<accession>A0ABM1S651</accession>
<dbReference type="InterPro" id="IPR026983">
    <property type="entry name" value="DHC"/>
</dbReference>
<dbReference type="Pfam" id="PF18198">
    <property type="entry name" value="AAA_lid_11"/>
    <property type="match status" value="1"/>
</dbReference>
<dbReference type="Pfam" id="PF12774">
    <property type="entry name" value="AAA_6"/>
    <property type="match status" value="1"/>
</dbReference>
<feature type="coiled-coil region" evidence="14">
    <location>
        <begin position="3168"/>
        <end position="3230"/>
    </location>
</feature>
<dbReference type="Gene3D" id="3.20.180.20">
    <property type="entry name" value="Dynein heavy chain, N-terminal domain 2"/>
    <property type="match status" value="1"/>
</dbReference>
<dbReference type="Gene3D" id="1.20.920.30">
    <property type="match status" value="1"/>
</dbReference>
<keyword evidence="3" id="KW-0963">Cytoplasm</keyword>
<dbReference type="Gene3D" id="3.10.490.20">
    <property type="match status" value="1"/>
</dbReference>
<keyword evidence="6" id="KW-0547">Nucleotide-binding</keyword>
<evidence type="ECO:0000313" key="16">
    <source>
        <dbReference type="Proteomes" id="UP000694941"/>
    </source>
</evidence>
<evidence type="ECO:0000256" key="3">
    <source>
        <dbReference type="ARBA" id="ARBA00022490"/>
    </source>
</evidence>
<evidence type="ECO:0000256" key="6">
    <source>
        <dbReference type="ARBA" id="ARBA00022741"/>
    </source>
</evidence>
<keyword evidence="4" id="KW-0493">Microtubule</keyword>
<dbReference type="InterPro" id="IPR042228">
    <property type="entry name" value="Dynein_linker_3"/>
</dbReference>
<keyword evidence="12" id="KW-0206">Cytoskeleton</keyword>
<keyword evidence="8" id="KW-0243">Dynein</keyword>
<organism evidence="16 17">
    <name type="scientific">Limulus polyphemus</name>
    <name type="common">Atlantic horseshoe crab</name>
    <dbReference type="NCBI Taxonomy" id="6850"/>
    <lineage>
        <taxon>Eukaryota</taxon>
        <taxon>Metazoa</taxon>
        <taxon>Ecdysozoa</taxon>
        <taxon>Arthropoda</taxon>
        <taxon>Chelicerata</taxon>
        <taxon>Merostomata</taxon>
        <taxon>Xiphosura</taxon>
        <taxon>Limulidae</taxon>
        <taxon>Limulus</taxon>
    </lineage>
</organism>
<dbReference type="InterPro" id="IPR024317">
    <property type="entry name" value="Dynein_heavy_chain_D4_dom"/>
</dbReference>
<dbReference type="InterPro" id="IPR056759">
    <property type="entry name" value="DYH2-5-8_CC"/>
</dbReference>
<dbReference type="Pfam" id="PF12781">
    <property type="entry name" value="AAA_9"/>
    <property type="match status" value="1"/>
</dbReference>
<dbReference type="Gene3D" id="1.10.8.1220">
    <property type="match status" value="1"/>
</dbReference>
<comment type="subcellular location">
    <subcellularLocation>
        <location evidence="1">Cytoplasm</location>
        <location evidence="1">Cytoskeleton</location>
        <location evidence="1">Cilium axoneme</location>
    </subcellularLocation>
</comment>
<keyword evidence="7" id="KW-0067">ATP-binding</keyword>
<keyword evidence="16" id="KW-1185">Reference proteome</keyword>
<dbReference type="Pfam" id="PF12777">
    <property type="entry name" value="MT"/>
    <property type="match status" value="1"/>
</dbReference>
<sequence>MLAGFLTAVCEILDQLYGPCIKNSKKWGQLSSTLHGRHNRKDFMDKFDHFYKFFEECKKDIQCQATLKESAILDLSQMKNVHDCINLATNPQKLAIIEELVLIWSKQIELVLAESEQMRKEADDTGPLAELEHWRHLVAKFSSIMEQINGHDCKMVIHTLVAAKSKVLKVWKELDARITDAFNEARDNVKFLYTLETFCEPLYKGQLETMQEHVSSLINAIRMIHAVSRYYNTSERMTSLFVKVTNQMVTSCKRYITNDGLSCVWDQSPKKVIEKLKCCQRLYHDYQDNFKCVKKKIKETAGEESFKFSEMYVFGKYEAFCKRLDKIIELLNIIETYSVLSHSHIEGIQSIAAKFLHICSAIKNKVYDNLDPRKLDFDNDFEEFKQQVADLQGQLQQFLNRNFQDITSTIKALQLLQRFEKLCIPGLDIESKYIAILEHYGEELKHVSQLYNQQKDNPPYPRNMSPFAGRIAWVKHLFKKINEPMECLKVYLPTLNSKDVLGIVLTYNQVAQVLVHFELLYHMAWRKQVETIASRVNIARTRGFPGANIRSDHDLLMMTFPFHLKKISKPKYTRIMFDLEKLKDPDVAQVFQAMIGGKFAPLTILDDENRDLDVMITNFNITVTDTANKILGKHCRTKKPWVTPDISNLCEKRRELKKRKGNPEGMQKYREVNNKIKKGMMKAKENWVEEQCNEIEENLNNNNSKKAYQLVKYLRTIKQGRTTTIQYKTEKCIIEKQEILHQWTEYCSKLYNHKTSGDPMVLHCPQTTEEELYPILQEQLENAVRSLKKVKSAGVDNISAGLVQARGKALITTHTKICNKIWQTGEWPTHWTQCLQVTVLVAHPETRDLYVNFDPLILQTIHEAQQLLKMDLDIPDTVMLLCLAEKKLKSAYCQAKALLDNFVSLKKKIPQVFLPLMSPLLKKVNAVFGPGLTYITWTSLKLPEYFVTVSNSLKHLEHVINQVADIKTSRIDNILDEISNSELIEFPTTKPWTAVEFIENTRALKCNMFSEGEMITELFDDNLSDLPIEGEDSDVDVFVDHSDSDFSYSDVVRPTKIHKMLSTDSESESDDDSTDVPVIYPSLDDIQQAINKSVQLIMNVSQNVINWEKPLVGIKTSGRENGSKKVVSTSHEETNYYKIISDNKDISKIVMMLNSAITSIRKEVKDIITTYDEYETLWKGNKEEKIKEFMAQDPPLAEIKVLMLYYEDIEITICDIPPSVSTGVVEVFTEDIKLSLSVEARGWKMLLGKYLNMTYHHKVMDIVEFISESSKKLSRPINDLDDVRSAMACLEEIRESEIKIDMMLNPIEEAYSMLVKFQLPFSKEETEQVDTLRYSFLKLLSQSTLVQNKLNEIQPKFRKELIEKVEVFKQSVKTYEEEYEKTGPMEYGIPPQEASERLAVFKTQFDDLWRKFETYSGGQNLFAIPVTTYPSLNRIKKELNLLQKLYGLYNQVMDSINGYFDILWVEVDIEKINEELQDFQNRCRKLPKGMKDWQAFIDLKQKIDDFNETCPLLELMSNKTMKDRHWDRIATITGYKFDRESETFSLRNVMEAPLLKYRDDVEEICISAVKEKEIEAKLKQVILDWNTKEFSFASFKNRGDLLLKAVDVAETVSFLEDSLMILGSLLSNRYNAPFKTEIQSWVQKLSNASDIIENWLVVQNLWVYLEAVFIGGDIAKQLPKEAKRFQNIDKSWVKVMTKAHETTNVIECCTGDEMVGQLLPHLLEQLEICQKSLVGYLESKRLVFPRFFFVSDPTLLEILGQASDSHTIQAHLLGVFENVAKVLFHEKDYDRILSVYSREEEEIMLEKSIIAKGNVEIWLGELLEIQQKSLHGIIRDCYQALDDSDFKLISFLKKYIAQVSLLGLQMLWTKNAEDALNYARQDKKIMNFMNNKFIEILRKLIEQTTYDMTKYERVKFETLITIHVHQRDIFEDLVKMHIRTPSDFEWLKQARFYFNMDTDQCIVQITNVSFIYQNEFLGCTDRLVITPLTDRCYITLAQALGMNMGGAPAGPAGTGKTETTKDMGKALGKYVVVFNCSDQMDFRGLGRIYKGLAQSGSWGCFDEFNRIELPVLSVAAQQIHIVLSARKERKKQFIFSDGDEVNLNPEFGLFITMNPGYAGRQELPENLKVQFRSVAMMVPDRQIIMRVKLASCGFQENAILAQKFYTLYKLCEEQLTRQVHYDFGLRNILSVLRTLGAEKRSRPHESEWMIVMRVLRDMNISKLVDEDEPLFLSLISDLFPGIELDSATYPELQTAIANQVEATGLINHPSWNLKVVQLYETQRVRHGIMTLGPSGAGKSCCIHILMKAMTDCGEIHKEMRMNPKAITASQMFGHLDVATNDWTDGIFSAMWRKTLKSKKGEHIWLVLDGPVDAVWIENLNSVLDDNKTLTLANGDRIPMTPHCKIIFETHNIDNASPATVSRNGMVYMSSSGLPWKPILKSWLKKRPKQEAEILEGLFDMVFSDVYQYIATTLTPKMELLECNYIKQAMDLLEGMLPTDETGGVSLSGLQVEKNFVFALMWSFGALLEPPDRELMAQFLKNHPYKLKLPPAEETEKGNTIFEFCVNQKGEWEHWDHQVEEYLYPTDHVPAFSSILVPNVDNIQTDFLIQTISKQGKAVLLIGEQGTAKTVIIKSFLSKYNPEEHTFKNVSFSSATTPVMFQRTVESYIDKRMGNTYGPPAGRKMTIFIDDINMPIINEWGDQVTNELVRQLKEMNGFYSLDKPGDVTNIIDIQFIAAMIHPGGGRNDIPSRLKRQFSVFNCTLPSNNSIDKIFCVIGCGYFCSTRFCEEIVNFLPKLVTTTRILWHETKKKMLPTPAKFHYIFNLRDLSRIWEGMLKIRGEECKLMRDILSLWKHEVTRVIADRFTNEEDKVWFLSTLHNVVSSHLGENLSSELPAEPYFVNFLKDPPEPTGEEADDIAIEVPKVYEEGAALNENNYLYEGRSYGIGNLLDDLKYLYRVAGGEGKGITFIFTDNDIKDEAFLEYLNNILSSGEVANLFARDELEEICQNLVQPMKKELPKWAPTQENLYDYFLSRARNNLHVVLCFSPVGDKFRNRALKFPGLISGCTMDWFSRWPKDALVAVAQNFLSEFEMACSLEVKNNVVEAMGELHDGVVHICGEYFGRFRRQTYVTPKSYLSFINGYKTIYREKRQLINELAERINTGLEKLLEATASVAILKDELAIKEKELEVASVKASKVLQKVTMSAQAAEKVKNEVQKVKDKAQGIVDEISADKLVAEEKLEAAKPALEEAENALKTIKAADISTVRKLGKPPHLIMRVMDCVLLLFQKKLDINAPDPEKPCPKPSWVESLKVMSNTQFLSQLQNFPKDTINEETVEFMTPYLEMEDYNIETVKKVCGNVAGLLSWTQAMAFFYGINKQVLPLKANLAVQEAQLEVANSELASAQAVLDEKQKELDKAQALYDTAVQEKQDLIDDAKRCKRKMIAAETLINGLSGEKERWTEQSKEFTAQIERTTGDALLCTGFLSYCGPFNQEFRNLLLKNWQQEMDKRGVPYSTDLNLTSSLADAPTIGEWNLQGLPNDDLSIQNGIIVTKASRYPLLIDPQGQGKSWINNKEKHYGLLITSLHHKYFRSHLEDALSMGKPLLIKDVEEVLDPVLDNILEKNYVKSGTSYKVKLGDKECDVMENFRLYITTKLANPCFSPEVSARTSVIDFTVTIKGLEDQLLGRVIMSEKQELEADRKKLMESVTANKRKMKELEDNLLYKLTSTKGSLVDDESLIHVLTNTKETAAEVSEKLNIAAETEIMINNAREEFRPVAARGSILYFLICDISMVNVMYQTSLVQFLELFDMAIRNSEKSPVAAKRITNINEYLTYEVFKYTCRGLYENHKFLFTLLLTLKIDMQQGKISHEEFQILIKGGAALDLKTVPPKPAKWITDISWLNLVELSKLHQFQEILAKVKKNEKSWKSWYENDAPEEEEIPSGYQMSLDSFHRLLFIRCWCQDRMLFQARKYISDVMGAKYADPVILNLEHTWKESNTRTPLICLLSMGSDPTGQIETLSKKKGIDCRAISMGQGQEVHARRLMGQCMTGGGWMLLQNCHLGLDFLEEFMDTLLTTGTIHDSFCVWITTEVHPKFPISLLQMSIKFTNDPPQGVQAGLKQMYSTITQDQLDLINYPQWQPLLYAVSFLHSVVQERRKFGPLGWNIPYEFNSADWVASVQFVQNHLDDMDPKKGVSWNTVRYMIGEVQYGGRVTDDYDKRLLNTFAKAWFGDHMFLEDFSFYTGYKIPKCSSINQYINFIQELPSVDSPQAFGLHSNADITYQNSTATDILNTILSIQPKDASSGGGATRESTVQRLSDDMLERLPPDYVPHEVYARLQKMGVLSSMNIFLRQEIDRMQLVIAAVRSTLTNLKLAIEGTIIMNENLRDVLDSIYDTKVPEIWKHISWESTTIGFWFTELLERNTQFSSWIFEKRPDVFWMTGFFNPQGFLTAMRQEVTRAHRGWALDSVTLHNEVLRHFKEEISSPPQEGVYVHGLFLDGAGWDRKNCKITESLPKMLFTSLPVVHIYAITSTAPKDQCLYQCPVYKKPKRTDLTYINSLWLKTSQNPDHWTLRGVALLCDIK</sequence>
<dbReference type="InterPro" id="IPR042222">
    <property type="entry name" value="Dynein_2_N"/>
</dbReference>
<evidence type="ECO:0000256" key="14">
    <source>
        <dbReference type="SAM" id="Coils"/>
    </source>
</evidence>
<evidence type="ECO:0000256" key="9">
    <source>
        <dbReference type="ARBA" id="ARBA00023054"/>
    </source>
</evidence>
<dbReference type="InterPro" id="IPR042219">
    <property type="entry name" value="AAA_lid_11_sf"/>
</dbReference>
<dbReference type="InterPro" id="IPR024743">
    <property type="entry name" value="Dynein_HC_stalk"/>
</dbReference>
<dbReference type="Pfam" id="PF12775">
    <property type="entry name" value="AAA_7"/>
    <property type="match status" value="1"/>
</dbReference>
<evidence type="ECO:0000259" key="15">
    <source>
        <dbReference type="SMART" id="SM00382"/>
    </source>
</evidence>
<dbReference type="InterPro" id="IPR041466">
    <property type="entry name" value="Dynein_AAA5_ext"/>
</dbReference>
<evidence type="ECO:0000313" key="17">
    <source>
        <dbReference type="RefSeq" id="XP_022239106.1"/>
    </source>
</evidence>
<dbReference type="InterPro" id="IPR041589">
    <property type="entry name" value="DNAH3_AAA_lid_1"/>
</dbReference>
<comment type="similarity">
    <text evidence="2">Belongs to the dynein heavy chain family.</text>
</comment>
<dbReference type="Pfam" id="PF18199">
    <property type="entry name" value="Dynein_C"/>
    <property type="match status" value="1"/>
</dbReference>
<dbReference type="InterPro" id="IPR027417">
    <property type="entry name" value="P-loop_NTPase"/>
</dbReference>
<dbReference type="SUPFAM" id="SSF52540">
    <property type="entry name" value="P-loop containing nucleoside triphosphate hydrolases"/>
    <property type="match status" value="4"/>
</dbReference>
<dbReference type="InterPro" id="IPR041658">
    <property type="entry name" value="AAA_lid_11"/>
</dbReference>
<dbReference type="Pfam" id="PF08393">
    <property type="entry name" value="DHC_N2"/>
    <property type="match status" value="1"/>
</dbReference>
<dbReference type="Gene3D" id="1.20.140.100">
    <property type="entry name" value="Dynein heavy chain, N-terminal domain 2"/>
    <property type="match status" value="1"/>
</dbReference>
<reference evidence="17" key="1">
    <citation type="submission" date="2025-08" db="UniProtKB">
        <authorList>
            <consortium name="RefSeq"/>
        </authorList>
    </citation>
    <scope>IDENTIFICATION</scope>
    <source>
        <tissue evidence="17">Muscle</tissue>
    </source>
</reference>
<keyword evidence="5" id="KW-0677">Repeat</keyword>
<dbReference type="Gene3D" id="1.20.1270.280">
    <property type="match status" value="1"/>
</dbReference>
<dbReference type="Pfam" id="PF08385">
    <property type="entry name" value="DHC_N1"/>
    <property type="match status" value="2"/>
</dbReference>
<dbReference type="Proteomes" id="UP000694941">
    <property type="component" value="Unplaced"/>
</dbReference>
<dbReference type="InterPro" id="IPR035706">
    <property type="entry name" value="AAA_9"/>
</dbReference>
<dbReference type="InterPro" id="IPR003593">
    <property type="entry name" value="AAA+_ATPase"/>
</dbReference>
<dbReference type="Pfam" id="PF03028">
    <property type="entry name" value="Dynein_heavy"/>
    <property type="match status" value="1"/>
</dbReference>
<dbReference type="Pfam" id="PF12780">
    <property type="entry name" value="AAA_8"/>
    <property type="match status" value="1"/>
</dbReference>
<keyword evidence="11" id="KW-0505">Motor protein</keyword>